<evidence type="ECO:0008006" key="4">
    <source>
        <dbReference type="Google" id="ProtNLM"/>
    </source>
</evidence>
<dbReference type="EMBL" id="VVZV01000411">
    <property type="protein sequence ID" value="KAA5298938.1"/>
    <property type="molecule type" value="Genomic_DNA"/>
</dbReference>
<dbReference type="Pfam" id="PF07494">
    <property type="entry name" value="Reg_prop"/>
    <property type="match status" value="1"/>
</dbReference>
<dbReference type="InterPro" id="IPR015943">
    <property type="entry name" value="WD40/YVTN_repeat-like_dom_sf"/>
</dbReference>
<dbReference type="AlphaFoldDB" id="A0A6L3II36"/>
<dbReference type="RefSeq" id="WP_149937848.1">
    <property type="nucleotide sequence ID" value="NZ_VVZV01000411.1"/>
</dbReference>
<accession>A0A6L3II36</accession>
<feature type="chain" id="PRO_5026894350" description="Hybrid sensor histidine kinase/response regulator" evidence="1">
    <location>
        <begin position="22"/>
        <end position="117"/>
    </location>
</feature>
<proteinExistence type="predicted"/>
<sequence length="117" mass="13449">MKRHSLLFALFIFLSSLSMQAEETAGKWSERYNVTAITMDEGLPHNFVDDILKDSQGFLWIATRGEGIARYDGYEFTAFNMGSTHTKLRSNFINKLCEDNFKRIWAVSEMGIDILDI</sequence>
<dbReference type="Gene3D" id="2.130.10.10">
    <property type="entry name" value="YVTN repeat-like/Quinoprotein amine dehydrogenase"/>
    <property type="match status" value="1"/>
</dbReference>
<evidence type="ECO:0000256" key="1">
    <source>
        <dbReference type="SAM" id="SignalP"/>
    </source>
</evidence>
<feature type="non-terminal residue" evidence="2">
    <location>
        <position position="117"/>
    </location>
</feature>
<gene>
    <name evidence="2" type="ORF">F2Z07_28230</name>
</gene>
<comment type="caution">
    <text evidence="2">The sequence shown here is derived from an EMBL/GenBank/DDBJ whole genome shotgun (WGS) entry which is preliminary data.</text>
</comment>
<keyword evidence="1" id="KW-0732">Signal</keyword>
<evidence type="ECO:0000313" key="2">
    <source>
        <dbReference type="EMBL" id="KAA5298938.1"/>
    </source>
</evidence>
<name>A0A6L3II36_9BACT</name>
<organism evidence="2 3">
    <name type="scientific">Phocaeicola dorei</name>
    <dbReference type="NCBI Taxonomy" id="357276"/>
    <lineage>
        <taxon>Bacteria</taxon>
        <taxon>Pseudomonadati</taxon>
        <taxon>Bacteroidota</taxon>
        <taxon>Bacteroidia</taxon>
        <taxon>Bacteroidales</taxon>
        <taxon>Bacteroidaceae</taxon>
        <taxon>Phocaeicola</taxon>
    </lineage>
</organism>
<evidence type="ECO:0000313" key="3">
    <source>
        <dbReference type="Proteomes" id="UP000481700"/>
    </source>
</evidence>
<dbReference type="InterPro" id="IPR011110">
    <property type="entry name" value="Reg_prop"/>
</dbReference>
<reference evidence="2 3" key="1">
    <citation type="journal article" date="2019" name="Nat. Med.">
        <title>A library of human gut bacterial isolates paired with longitudinal multiomics data enables mechanistic microbiome research.</title>
        <authorList>
            <person name="Poyet M."/>
            <person name="Groussin M."/>
            <person name="Gibbons S.M."/>
            <person name="Avila-Pacheco J."/>
            <person name="Jiang X."/>
            <person name="Kearney S.M."/>
            <person name="Perrotta A.R."/>
            <person name="Berdy B."/>
            <person name="Zhao S."/>
            <person name="Lieberman T.D."/>
            <person name="Swanson P.K."/>
            <person name="Smith M."/>
            <person name="Roesemann S."/>
            <person name="Alexander J.E."/>
            <person name="Rich S.A."/>
            <person name="Livny J."/>
            <person name="Vlamakis H."/>
            <person name="Clish C."/>
            <person name="Bullock K."/>
            <person name="Deik A."/>
            <person name="Scott J."/>
            <person name="Pierce K.A."/>
            <person name="Xavier R.J."/>
            <person name="Alm E.J."/>
        </authorList>
    </citation>
    <scope>NUCLEOTIDE SEQUENCE [LARGE SCALE GENOMIC DNA]</scope>
    <source>
        <strain evidence="2 3">BIOML-A25</strain>
    </source>
</reference>
<dbReference type="Proteomes" id="UP000481700">
    <property type="component" value="Unassembled WGS sequence"/>
</dbReference>
<feature type="signal peptide" evidence="1">
    <location>
        <begin position="1"/>
        <end position="21"/>
    </location>
</feature>
<protein>
    <recommendedName>
        <fullName evidence="4">Hybrid sensor histidine kinase/response regulator</fullName>
    </recommendedName>
</protein>